<gene>
    <name evidence="1" type="ORF">HGM15179_015845</name>
</gene>
<sequence>FGFDFGFGFGFVFYKNSSKKGFQSYVILKSEIKEDELLNKQIQKLVAKDEEKAEGSILGPALFNIFINDIEKGVKCTFKKFADDTKLSGAVDTPEGQDAIQRDLVKFKNWAQGNLMRFKKTKCKHVPYLTSYKLDKLVGKFSGLNYAQAVKDQSKLLALIRPTISVEKWTPIFGNQDENELIA</sequence>
<dbReference type="Proteomes" id="UP000796761">
    <property type="component" value="Unassembled WGS sequence"/>
</dbReference>
<proteinExistence type="predicted"/>
<dbReference type="PANTHER" id="PTHR33332">
    <property type="entry name" value="REVERSE TRANSCRIPTASE DOMAIN-CONTAINING PROTEIN"/>
    <property type="match status" value="1"/>
</dbReference>
<evidence type="ECO:0000313" key="1">
    <source>
        <dbReference type="EMBL" id="TRZ11257.1"/>
    </source>
</evidence>
<dbReference type="EMBL" id="SWJQ01000737">
    <property type="protein sequence ID" value="TRZ11257.1"/>
    <property type="molecule type" value="Genomic_DNA"/>
</dbReference>
<reference evidence="1" key="1">
    <citation type="submission" date="2019-04" db="EMBL/GenBank/DDBJ databases">
        <title>Genome assembly of Zosterops borbonicus 15179.</title>
        <authorList>
            <person name="Leroy T."/>
            <person name="Anselmetti Y."/>
            <person name="Tilak M.-K."/>
            <person name="Nabholz B."/>
        </authorList>
    </citation>
    <scope>NUCLEOTIDE SEQUENCE</scope>
    <source>
        <strain evidence="1">HGM_15179</strain>
        <tissue evidence="1">Muscle</tissue>
    </source>
</reference>
<name>A0A8K1G424_9PASS</name>
<dbReference type="OrthoDB" id="9170669at2759"/>
<comment type="caution">
    <text evidence="1">The sequence shown here is derived from an EMBL/GenBank/DDBJ whole genome shotgun (WGS) entry which is preliminary data.</text>
</comment>
<feature type="non-terminal residue" evidence="1">
    <location>
        <position position="1"/>
    </location>
</feature>
<evidence type="ECO:0000313" key="2">
    <source>
        <dbReference type="Proteomes" id="UP000796761"/>
    </source>
</evidence>
<dbReference type="AlphaFoldDB" id="A0A8K1G424"/>
<accession>A0A8K1G424</accession>
<evidence type="ECO:0008006" key="3">
    <source>
        <dbReference type="Google" id="ProtNLM"/>
    </source>
</evidence>
<organism evidence="1 2">
    <name type="scientific">Zosterops borbonicus</name>
    <dbReference type="NCBI Taxonomy" id="364589"/>
    <lineage>
        <taxon>Eukaryota</taxon>
        <taxon>Metazoa</taxon>
        <taxon>Chordata</taxon>
        <taxon>Craniata</taxon>
        <taxon>Vertebrata</taxon>
        <taxon>Euteleostomi</taxon>
        <taxon>Archelosauria</taxon>
        <taxon>Archosauria</taxon>
        <taxon>Dinosauria</taxon>
        <taxon>Saurischia</taxon>
        <taxon>Theropoda</taxon>
        <taxon>Coelurosauria</taxon>
        <taxon>Aves</taxon>
        <taxon>Neognathae</taxon>
        <taxon>Neoaves</taxon>
        <taxon>Telluraves</taxon>
        <taxon>Australaves</taxon>
        <taxon>Passeriformes</taxon>
        <taxon>Sylvioidea</taxon>
        <taxon>Zosteropidae</taxon>
        <taxon>Zosterops</taxon>
    </lineage>
</organism>
<protein>
    <recommendedName>
        <fullName evidence="3">Rna-directed dna polymerase from mobile element jockey-like</fullName>
    </recommendedName>
</protein>
<keyword evidence="2" id="KW-1185">Reference proteome</keyword>